<keyword evidence="5" id="KW-1185">Reference proteome</keyword>
<dbReference type="EMBL" id="QKNV01000081">
    <property type="protein sequence ID" value="PZA21548.1"/>
    <property type="molecule type" value="Genomic_DNA"/>
</dbReference>
<gene>
    <name evidence="4" type="ORF">DMO24_09660</name>
    <name evidence="3" type="ORF">FHX36_000217</name>
</gene>
<dbReference type="PROSITE" id="PS51257">
    <property type="entry name" value="PROKAR_LIPOPROTEIN"/>
    <property type="match status" value="1"/>
</dbReference>
<dbReference type="OrthoDB" id="5185772at2"/>
<proteinExistence type="predicted"/>
<dbReference type="Proteomes" id="UP000247602">
    <property type="component" value="Unassembled WGS sequence"/>
</dbReference>
<dbReference type="Proteomes" id="UP000580718">
    <property type="component" value="Unassembled WGS sequence"/>
</dbReference>
<sequence length="252" mass="24468">MITTARRRQLGLLSAGLLGAAALAGCGSEVAGDASEGTPSSSAGSSSAGGSTGALDDVEDLSAGLLPADAFGAGAQATPITADQLEGQTQLGIGTEDLTITPESCAPAVKSVQPGLEDIEGLGAQTVTVGSGATVQVLASGEGITEGVDQLAGTVDSCPEATISSPEIGTATVTFAALEVPDVGDGSAGLTMTVSIPGPGGQPVTVPVLLGMARDGDRLVSLTSTDPTGALDAAAFADLFQQAYDHQADALD</sequence>
<evidence type="ECO:0000256" key="1">
    <source>
        <dbReference type="SAM" id="MobiDB-lite"/>
    </source>
</evidence>
<reference evidence="4 5" key="1">
    <citation type="submission" date="2018-06" db="EMBL/GenBank/DDBJ databases">
        <title>Draft genome sequence of Modestobacter versicolor CP153-2.</title>
        <authorList>
            <person name="Gundlapally S.R."/>
        </authorList>
    </citation>
    <scope>NUCLEOTIDE SEQUENCE [LARGE SCALE GENOMIC DNA]</scope>
    <source>
        <strain evidence="4 5">CP153-2</strain>
    </source>
</reference>
<keyword evidence="2" id="KW-0732">Signal</keyword>
<evidence type="ECO:0000313" key="3">
    <source>
        <dbReference type="EMBL" id="MBB3674482.1"/>
    </source>
</evidence>
<evidence type="ECO:0000313" key="4">
    <source>
        <dbReference type="EMBL" id="PZA21548.1"/>
    </source>
</evidence>
<feature type="region of interest" description="Disordered" evidence="1">
    <location>
        <begin position="29"/>
        <end position="57"/>
    </location>
</feature>
<evidence type="ECO:0008006" key="7">
    <source>
        <dbReference type="Google" id="ProtNLM"/>
    </source>
</evidence>
<evidence type="ECO:0000256" key="2">
    <source>
        <dbReference type="SAM" id="SignalP"/>
    </source>
</evidence>
<name>A0A323VQF6_9ACTN</name>
<reference evidence="3 6" key="2">
    <citation type="submission" date="2020-08" db="EMBL/GenBank/DDBJ databases">
        <title>Sequencing the genomes of 1000 actinobacteria strains.</title>
        <authorList>
            <person name="Klenk H.-P."/>
        </authorList>
    </citation>
    <scope>NUCLEOTIDE SEQUENCE [LARGE SCALE GENOMIC DNA]</scope>
    <source>
        <strain evidence="3 6">DSM 16678</strain>
    </source>
</reference>
<dbReference type="AlphaFoldDB" id="A0A323VQF6"/>
<evidence type="ECO:0000313" key="6">
    <source>
        <dbReference type="Proteomes" id="UP000580718"/>
    </source>
</evidence>
<evidence type="ECO:0000313" key="5">
    <source>
        <dbReference type="Proteomes" id="UP000247602"/>
    </source>
</evidence>
<dbReference type="EMBL" id="JACIBU010000001">
    <property type="protein sequence ID" value="MBB3674482.1"/>
    <property type="molecule type" value="Genomic_DNA"/>
</dbReference>
<feature type="compositionally biased region" description="Low complexity" evidence="1">
    <location>
        <begin position="29"/>
        <end position="49"/>
    </location>
</feature>
<accession>A0A323VQF6</accession>
<protein>
    <recommendedName>
        <fullName evidence="7">DUF5642 domain-containing protein</fullName>
    </recommendedName>
</protein>
<dbReference type="RefSeq" id="WP_110552089.1">
    <property type="nucleotide sequence ID" value="NZ_JACIBU010000001.1"/>
</dbReference>
<organism evidence="4 5">
    <name type="scientific">Modestobacter versicolor</name>
    <dbReference type="NCBI Taxonomy" id="429133"/>
    <lineage>
        <taxon>Bacteria</taxon>
        <taxon>Bacillati</taxon>
        <taxon>Actinomycetota</taxon>
        <taxon>Actinomycetes</taxon>
        <taxon>Geodermatophilales</taxon>
        <taxon>Geodermatophilaceae</taxon>
        <taxon>Modestobacter</taxon>
    </lineage>
</organism>
<feature type="chain" id="PRO_5038301182" description="DUF5642 domain-containing protein" evidence="2">
    <location>
        <begin position="25"/>
        <end position="252"/>
    </location>
</feature>
<feature type="signal peptide" evidence="2">
    <location>
        <begin position="1"/>
        <end position="24"/>
    </location>
</feature>
<comment type="caution">
    <text evidence="4">The sequence shown here is derived from an EMBL/GenBank/DDBJ whole genome shotgun (WGS) entry which is preliminary data.</text>
</comment>